<dbReference type="CDD" id="cd00051">
    <property type="entry name" value="EFh"/>
    <property type="match status" value="2"/>
</dbReference>
<dbReference type="SMART" id="SM00054">
    <property type="entry name" value="EFh"/>
    <property type="match status" value="4"/>
</dbReference>
<sequence>MASEFQRAKLVSMFRAFDADDNGYLDQRDFQALAERWKSLPRVRPGSELAARVDTVMLRWWDHLAAHVDTDNDGKVDLEEILAMVDRLPTMREVVAATAETVFDAVDDNGDGRISPAEHRRLVDTWYGESVDVADVFDHLDQDGDGYLGRPEFIELWIQFWTSDDPADPGNHLCGPVPTRT</sequence>
<dbReference type="InterPro" id="IPR002048">
    <property type="entry name" value="EF_hand_dom"/>
</dbReference>
<feature type="domain" description="EF-hand" evidence="3">
    <location>
        <begin position="128"/>
        <end position="163"/>
    </location>
</feature>
<feature type="domain" description="EF-hand" evidence="3">
    <location>
        <begin position="5"/>
        <end position="40"/>
    </location>
</feature>
<name>A0A7X1LSX6_9ACTN</name>
<protein>
    <submittedName>
        <fullName evidence="4">EF-hand domain-containing protein</fullName>
    </submittedName>
</protein>
<organism evidence="4 5">
    <name type="scientific">Streptomyces mexicanus</name>
    <dbReference type="NCBI Taxonomy" id="178566"/>
    <lineage>
        <taxon>Bacteria</taxon>
        <taxon>Bacillati</taxon>
        <taxon>Actinomycetota</taxon>
        <taxon>Actinomycetes</taxon>
        <taxon>Kitasatosporales</taxon>
        <taxon>Streptomycetaceae</taxon>
        <taxon>Streptomyces</taxon>
    </lineage>
</organism>
<reference evidence="4 5" key="1">
    <citation type="submission" date="2020-08" db="EMBL/GenBank/DDBJ databases">
        <title>Whole-Genome Sequence of French Clinical Streptomyces mexicanus Strain Q0842.</title>
        <authorList>
            <person name="Boxberger M."/>
            <person name="La Scola B."/>
        </authorList>
    </citation>
    <scope>NUCLEOTIDE SEQUENCE [LARGE SCALE GENOMIC DNA]</scope>
    <source>
        <strain evidence="4 5">Marseille-Q0842</strain>
    </source>
</reference>
<keyword evidence="5" id="KW-1185">Reference proteome</keyword>
<dbReference type="PROSITE" id="PS50222">
    <property type="entry name" value="EF_HAND_2"/>
    <property type="match status" value="3"/>
</dbReference>
<dbReference type="EMBL" id="JACMHY010000007">
    <property type="protein sequence ID" value="MBC2866831.1"/>
    <property type="molecule type" value="Genomic_DNA"/>
</dbReference>
<dbReference type="OrthoDB" id="7356823at2"/>
<accession>A0A7X1LSX6</accession>
<dbReference type="PANTHER" id="PTHR10891">
    <property type="entry name" value="EF-HAND CALCIUM-BINDING DOMAIN CONTAINING PROTEIN"/>
    <property type="match status" value="1"/>
</dbReference>
<dbReference type="GO" id="GO:0005509">
    <property type="term" value="F:calcium ion binding"/>
    <property type="evidence" value="ECO:0007669"/>
    <property type="project" value="InterPro"/>
</dbReference>
<dbReference type="SUPFAM" id="SSF47473">
    <property type="entry name" value="EF-hand"/>
    <property type="match status" value="1"/>
</dbReference>
<gene>
    <name evidence="4" type="ORF">H1R13_18185</name>
</gene>
<keyword evidence="1" id="KW-0479">Metal-binding</keyword>
<evidence type="ECO:0000259" key="3">
    <source>
        <dbReference type="PROSITE" id="PS50222"/>
    </source>
</evidence>
<dbReference type="InterPro" id="IPR011992">
    <property type="entry name" value="EF-hand-dom_pair"/>
</dbReference>
<evidence type="ECO:0000313" key="4">
    <source>
        <dbReference type="EMBL" id="MBC2866831.1"/>
    </source>
</evidence>
<dbReference type="Gene3D" id="1.10.238.10">
    <property type="entry name" value="EF-hand"/>
    <property type="match status" value="1"/>
</dbReference>
<dbReference type="Pfam" id="PF13499">
    <property type="entry name" value="EF-hand_7"/>
    <property type="match status" value="2"/>
</dbReference>
<evidence type="ECO:0000313" key="5">
    <source>
        <dbReference type="Proteomes" id="UP000517694"/>
    </source>
</evidence>
<dbReference type="AlphaFoldDB" id="A0A7X1LSX6"/>
<dbReference type="PROSITE" id="PS00018">
    <property type="entry name" value="EF_HAND_1"/>
    <property type="match status" value="3"/>
</dbReference>
<dbReference type="InterPro" id="IPR039647">
    <property type="entry name" value="EF_hand_pair_protein_CML-like"/>
</dbReference>
<dbReference type="InterPro" id="IPR018247">
    <property type="entry name" value="EF_Hand_1_Ca_BS"/>
</dbReference>
<proteinExistence type="predicted"/>
<comment type="caution">
    <text evidence="4">The sequence shown here is derived from an EMBL/GenBank/DDBJ whole genome shotgun (WGS) entry which is preliminary data.</text>
</comment>
<dbReference type="Proteomes" id="UP000517694">
    <property type="component" value="Unassembled WGS sequence"/>
</dbReference>
<keyword evidence="2" id="KW-0677">Repeat</keyword>
<evidence type="ECO:0000256" key="1">
    <source>
        <dbReference type="ARBA" id="ARBA00022723"/>
    </source>
</evidence>
<feature type="domain" description="EF-hand" evidence="3">
    <location>
        <begin position="56"/>
        <end position="91"/>
    </location>
</feature>
<dbReference type="RefSeq" id="WP_159665541.1">
    <property type="nucleotide sequence ID" value="NZ_JACMHY010000007.1"/>
</dbReference>
<evidence type="ECO:0000256" key="2">
    <source>
        <dbReference type="ARBA" id="ARBA00022737"/>
    </source>
</evidence>